<feature type="short sequence motif" description="Q motif" evidence="6">
    <location>
        <begin position="150"/>
        <end position="178"/>
    </location>
</feature>
<dbReference type="PROSITE" id="PS51195">
    <property type="entry name" value="Q_MOTIF"/>
    <property type="match status" value="1"/>
</dbReference>
<evidence type="ECO:0000256" key="1">
    <source>
        <dbReference type="ARBA" id="ARBA00012552"/>
    </source>
</evidence>
<dbReference type="PROSITE" id="PS51194">
    <property type="entry name" value="HELICASE_CTER"/>
    <property type="match status" value="1"/>
</dbReference>
<dbReference type="GO" id="GO:0005654">
    <property type="term" value="C:nucleoplasm"/>
    <property type="evidence" value="ECO:0007669"/>
    <property type="project" value="Ensembl"/>
</dbReference>
<sequence>NLRLAAPSPVGGAPASGATSQGPTAGQGGRDLARTHLPESGPDSLAVAPGHHRTLRMRAPRQGWRPPGGSCGECCCAGLRAAPGPGPGPRSPSTWCGCPGPRLTLGRWEAPRLVSAGWKHRLSCGDYFQLERAQDLAPALVPPQAEGGDASFEALGLEPALVSALDALSFGRPTAVQRRTIPALLRGRHAICAAETGSGKTLAYLLPLLQRLLAGPRPQLRSGQTPSPLSLVLLPSRELAEQVRAVAASLCRSLGLRVREIGGGRGMGNVKRQLCAEPSLDVLLATPGALCKALRKQMVTLEQLSCLVLDEADTLLDPTFVELVEEVLAHAPLTCTPQDLTDLWDVKTQLVVVGATFPGGLSRLLSKFTDIGHFVTLVSQSLHCLLPHIQQKFVRIKGRDKVSELLQLIKVQSPSSGALLVFCNKAPTVNWLSYIFDDHKIKHLRLQGQMPAAVRAGIFSAFQKGEKDILVCTDLASRGLDTSRVELIVNYDFPDTLQDYLHRVGRVGRVGSQKPGSAISYVTHPWDVDLVRKIETAARRRTSLPGMKTSIDEPLPETDSTQTIHGSMQEEPFGYNLWDGLKQY</sequence>
<dbReference type="EC" id="3.6.4.13" evidence="1"/>
<evidence type="ECO:0000256" key="5">
    <source>
        <dbReference type="ARBA" id="ARBA00022840"/>
    </source>
</evidence>
<reference evidence="11" key="1">
    <citation type="submission" date="2025-08" db="UniProtKB">
        <authorList>
            <consortium name="Ensembl"/>
        </authorList>
    </citation>
    <scope>IDENTIFICATION</scope>
</reference>
<dbReference type="GO" id="GO:0019843">
    <property type="term" value="F:rRNA binding"/>
    <property type="evidence" value="ECO:0007669"/>
    <property type="project" value="Ensembl"/>
</dbReference>
<accession>A0A7M4E3I9</accession>
<evidence type="ECO:0000256" key="6">
    <source>
        <dbReference type="PROSITE-ProRule" id="PRU00552"/>
    </source>
</evidence>
<dbReference type="GO" id="GO:1902775">
    <property type="term" value="P:mitochondrial large ribosomal subunit assembly"/>
    <property type="evidence" value="ECO:0007669"/>
    <property type="project" value="Ensembl"/>
</dbReference>
<dbReference type="GO" id="GO:0016787">
    <property type="term" value="F:hydrolase activity"/>
    <property type="evidence" value="ECO:0007669"/>
    <property type="project" value="UniProtKB-KW"/>
</dbReference>
<evidence type="ECO:0000259" key="9">
    <source>
        <dbReference type="PROSITE" id="PS51194"/>
    </source>
</evidence>
<dbReference type="InterPro" id="IPR014001">
    <property type="entry name" value="Helicase_ATP-bd"/>
</dbReference>
<evidence type="ECO:0000313" key="12">
    <source>
        <dbReference type="Proteomes" id="UP000594220"/>
    </source>
</evidence>
<dbReference type="GO" id="GO:0042645">
    <property type="term" value="C:mitochondrial nucleoid"/>
    <property type="evidence" value="ECO:0007669"/>
    <property type="project" value="Ensembl"/>
</dbReference>
<evidence type="ECO:0000256" key="3">
    <source>
        <dbReference type="ARBA" id="ARBA00022801"/>
    </source>
</evidence>
<feature type="domain" description="Helicase ATP-binding" evidence="8">
    <location>
        <begin position="181"/>
        <end position="375"/>
    </location>
</feature>
<dbReference type="SMART" id="SM00490">
    <property type="entry name" value="HELICc"/>
    <property type="match status" value="1"/>
</dbReference>
<dbReference type="OMA" id="NGDMLMK"/>
<gene>
    <name evidence="11" type="primary">DDX28</name>
</gene>
<protein>
    <recommendedName>
        <fullName evidence="1">RNA helicase</fullName>
        <ecNumber evidence="1">3.6.4.13</ecNumber>
    </recommendedName>
</protein>
<feature type="region of interest" description="Disordered" evidence="7">
    <location>
        <begin position="1"/>
        <end position="51"/>
    </location>
</feature>
<proteinExistence type="predicted"/>
<dbReference type="GeneTree" id="ENSGT00940000161738"/>
<dbReference type="InterPro" id="IPR027417">
    <property type="entry name" value="P-loop_NTPase"/>
</dbReference>
<evidence type="ECO:0000256" key="7">
    <source>
        <dbReference type="SAM" id="MobiDB-lite"/>
    </source>
</evidence>
<keyword evidence="12" id="KW-1185">Reference proteome</keyword>
<dbReference type="PANTHER" id="PTHR47960">
    <property type="entry name" value="DEAD-BOX ATP-DEPENDENT RNA HELICASE 50"/>
    <property type="match status" value="1"/>
</dbReference>
<dbReference type="SMART" id="SM00487">
    <property type="entry name" value="DEXDc"/>
    <property type="match status" value="1"/>
</dbReference>
<evidence type="ECO:0000256" key="2">
    <source>
        <dbReference type="ARBA" id="ARBA00022741"/>
    </source>
</evidence>
<evidence type="ECO:0000313" key="11">
    <source>
        <dbReference type="Ensembl" id="ENSCPRP00005003908.1"/>
    </source>
</evidence>
<dbReference type="PROSITE" id="PS51192">
    <property type="entry name" value="HELICASE_ATP_BIND_1"/>
    <property type="match status" value="1"/>
</dbReference>
<feature type="compositionally biased region" description="Low complexity" evidence="7">
    <location>
        <begin position="1"/>
        <end position="20"/>
    </location>
</feature>
<feature type="domain" description="Helicase C-terminal" evidence="9">
    <location>
        <begin position="388"/>
        <end position="555"/>
    </location>
</feature>
<organism evidence="11 12">
    <name type="scientific">Crocodylus porosus</name>
    <name type="common">Saltwater crocodile</name>
    <name type="synonym">Estuarine crocodile</name>
    <dbReference type="NCBI Taxonomy" id="8502"/>
    <lineage>
        <taxon>Eukaryota</taxon>
        <taxon>Metazoa</taxon>
        <taxon>Chordata</taxon>
        <taxon>Craniata</taxon>
        <taxon>Vertebrata</taxon>
        <taxon>Euteleostomi</taxon>
        <taxon>Archelosauria</taxon>
        <taxon>Archosauria</taxon>
        <taxon>Crocodylia</taxon>
        <taxon>Longirostres</taxon>
        <taxon>Crocodylidae</taxon>
        <taxon>Crocodylus</taxon>
    </lineage>
</organism>
<dbReference type="GO" id="GO:0005524">
    <property type="term" value="F:ATP binding"/>
    <property type="evidence" value="ECO:0007669"/>
    <property type="project" value="UniProtKB-KW"/>
</dbReference>
<feature type="domain" description="DEAD-box RNA helicase Q" evidence="10">
    <location>
        <begin position="150"/>
        <end position="178"/>
    </location>
</feature>
<keyword evidence="5" id="KW-0067">ATP-binding</keyword>
<keyword evidence="2" id="KW-0547">Nucleotide-binding</keyword>
<dbReference type="AlphaFoldDB" id="A0A7M4E3I9"/>
<evidence type="ECO:0000256" key="4">
    <source>
        <dbReference type="ARBA" id="ARBA00022806"/>
    </source>
</evidence>
<dbReference type="GO" id="GO:0005730">
    <property type="term" value="C:nucleolus"/>
    <property type="evidence" value="ECO:0007669"/>
    <property type="project" value="Ensembl"/>
</dbReference>
<dbReference type="InterPro" id="IPR014014">
    <property type="entry name" value="RNA_helicase_DEAD_Q_motif"/>
</dbReference>
<dbReference type="Pfam" id="PF00270">
    <property type="entry name" value="DEAD"/>
    <property type="match status" value="1"/>
</dbReference>
<dbReference type="Pfam" id="PF00271">
    <property type="entry name" value="Helicase_C"/>
    <property type="match status" value="1"/>
</dbReference>
<dbReference type="InterPro" id="IPR011545">
    <property type="entry name" value="DEAD/DEAH_box_helicase_dom"/>
</dbReference>
<dbReference type="SUPFAM" id="SSF52540">
    <property type="entry name" value="P-loop containing nucleoside triphosphate hydrolases"/>
    <property type="match status" value="1"/>
</dbReference>
<dbReference type="Gene3D" id="3.40.50.300">
    <property type="entry name" value="P-loop containing nucleotide triphosphate hydrolases"/>
    <property type="match status" value="2"/>
</dbReference>
<evidence type="ECO:0000259" key="10">
    <source>
        <dbReference type="PROSITE" id="PS51195"/>
    </source>
</evidence>
<dbReference type="GO" id="GO:0035770">
    <property type="term" value="C:ribonucleoprotein granule"/>
    <property type="evidence" value="ECO:0007669"/>
    <property type="project" value="Ensembl"/>
</dbReference>
<dbReference type="Ensembl" id="ENSCPRT00005004585.1">
    <property type="protein sequence ID" value="ENSCPRP00005003908.1"/>
    <property type="gene ID" value="ENSCPRG00005002813.1"/>
</dbReference>
<keyword evidence="4" id="KW-0347">Helicase</keyword>
<dbReference type="Proteomes" id="UP000594220">
    <property type="component" value="Unplaced"/>
</dbReference>
<dbReference type="CDD" id="cd18787">
    <property type="entry name" value="SF2_C_DEAD"/>
    <property type="match status" value="1"/>
</dbReference>
<dbReference type="GO" id="GO:0003724">
    <property type="term" value="F:RNA helicase activity"/>
    <property type="evidence" value="ECO:0007669"/>
    <property type="project" value="UniProtKB-EC"/>
</dbReference>
<keyword evidence="3" id="KW-0378">Hydrolase</keyword>
<dbReference type="InterPro" id="IPR001650">
    <property type="entry name" value="Helicase_C-like"/>
</dbReference>
<evidence type="ECO:0000259" key="8">
    <source>
        <dbReference type="PROSITE" id="PS51192"/>
    </source>
</evidence>
<reference evidence="11" key="2">
    <citation type="submission" date="2025-09" db="UniProtKB">
        <authorList>
            <consortium name="Ensembl"/>
        </authorList>
    </citation>
    <scope>IDENTIFICATION</scope>
</reference>
<name>A0A7M4E3I9_CROPO</name>
<dbReference type="GO" id="GO:0005829">
    <property type="term" value="C:cytosol"/>
    <property type="evidence" value="ECO:0007669"/>
    <property type="project" value="Ensembl"/>
</dbReference>